<keyword evidence="14 33" id="KW-0560">Oxidoreductase</keyword>
<evidence type="ECO:0000256" key="27">
    <source>
        <dbReference type="ARBA" id="ARBA00048088"/>
    </source>
</evidence>
<comment type="catalytic activity">
    <reaction evidence="31">
        <text>N,N-dimethylaniline + NADPH + O2 + H(+) = N,N-dimethylaniline N-oxide + NADP(+) + H2O</text>
        <dbReference type="Rhea" id="RHEA:24468"/>
        <dbReference type="ChEBI" id="CHEBI:15377"/>
        <dbReference type="ChEBI" id="CHEBI:15378"/>
        <dbReference type="ChEBI" id="CHEBI:15379"/>
        <dbReference type="ChEBI" id="CHEBI:16269"/>
        <dbReference type="ChEBI" id="CHEBI:17735"/>
        <dbReference type="ChEBI" id="CHEBI:57783"/>
        <dbReference type="ChEBI" id="CHEBI:58349"/>
        <dbReference type="EC" id="1.14.13.8"/>
    </reaction>
    <physiologicalReaction direction="left-to-right" evidence="31">
        <dbReference type="Rhea" id="RHEA:24469"/>
    </physiologicalReaction>
</comment>
<evidence type="ECO:0000256" key="25">
    <source>
        <dbReference type="ARBA" id="ARBA00047977"/>
    </source>
</evidence>
<protein>
    <recommendedName>
        <fullName evidence="34">Flavin-containing monooxygenase</fullName>
        <ecNumber evidence="34">1.-.-.-</ecNumber>
    </recommendedName>
</protein>
<evidence type="ECO:0000256" key="17">
    <source>
        <dbReference type="ARBA" id="ARBA00023136"/>
    </source>
</evidence>
<keyword evidence="8 35" id="KW-0812">Transmembrane</keyword>
<evidence type="ECO:0000256" key="8">
    <source>
        <dbReference type="ARBA" id="ARBA00022692"/>
    </source>
</evidence>
<comment type="catalytic activity">
    <reaction evidence="27">
        <text>trimethylamine + NADPH + O2 = trimethylamine N-oxide + NADP(+) + H2O</text>
        <dbReference type="Rhea" id="RHEA:31979"/>
        <dbReference type="ChEBI" id="CHEBI:15377"/>
        <dbReference type="ChEBI" id="CHEBI:15379"/>
        <dbReference type="ChEBI" id="CHEBI:15724"/>
        <dbReference type="ChEBI" id="CHEBI:57783"/>
        <dbReference type="ChEBI" id="CHEBI:58349"/>
        <dbReference type="ChEBI" id="CHEBI:58389"/>
        <dbReference type="EC" id="1.14.13.148"/>
    </reaction>
    <physiologicalReaction direction="left-to-right" evidence="27">
        <dbReference type="Rhea" id="RHEA:31980"/>
    </physiologicalReaction>
</comment>
<dbReference type="AlphaFoldDB" id="A0A223PJU3"/>
<comment type="catalytic activity">
    <reaction evidence="25">
        <text>hexan-3-one + NADPH + O2 + H(+) = ethyl butanoate + NADP(+) + H2O</text>
        <dbReference type="Rhea" id="RHEA:54844"/>
        <dbReference type="ChEBI" id="CHEBI:15377"/>
        <dbReference type="ChEBI" id="CHEBI:15378"/>
        <dbReference type="ChEBI" id="CHEBI:15379"/>
        <dbReference type="ChEBI" id="CHEBI:57783"/>
        <dbReference type="ChEBI" id="CHEBI:58349"/>
        <dbReference type="ChEBI" id="CHEBI:88764"/>
        <dbReference type="ChEBI" id="CHEBI:89891"/>
    </reaction>
    <physiologicalReaction direction="left-to-right" evidence="25">
        <dbReference type="Rhea" id="RHEA:54845"/>
    </physiologicalReaction>
</comment>
<evidence type="ECO:0000256" key="3">
    <source>
        <dbReference type="ARBA" id="ARBA00004524"/>
    </source>
</evidence>
<evidence type="ECO:0000256" key="23">
    <source>
        <dbReference type="ARBA" id="ARBA00047855"/>
    </source>
</evidence>
<comment type="function">
    <text evidence="19">Broad spectrum monooxygenase that catalyzes the oxygenation of a wide variety of nitrogen- and sulfur-containing compounds including xenobiotics. Catalyzes the S-oxygenation of hypotaurine to produce taurine, an organic osmolyte involved in cell volume regulation as well as a variety of cytoprotective and developmental processes. In vitro, catalyzes the N-oxygenation of trimethylamine (TMA) to produce trimethylamine N-oxide (TMAO) and could therefore participate to the detoxification of this compound that is generated by the action of gut microbiota from dietary precursors such as choline, choline containing compounds, betaine or L-carnitine.</text>
</comment>
<dbReference type="InterPro" id="IPR020946">
    <property type="entry name" value="Flavin_mOase-like"/>
</dbReference>
<dbReference type="GO" id="GO:0034899">
    <property type="term" value="F:trimethylamine monooxygenase activity"/>
    <property type="evidence" value="ECO:0007669"/>
    <property type="project" value="UniProtKB-EC"/>
</dbReference>
<evidence type="ECO:0000256" key="28">
    <source>
        <dbReference type="ARBA" id="ARBA00048459"/>
    </source>
</evidence>
<comment type="catalytic activity">
    <reaction evidence="21">
        <text>hexan-3-one + NADPH + O2 + H(+) = propyl propanoate + NADP(+) + H2O</text>
        <dbReference type="Rhea" id="RHEA:54848"/>
        <dbReference type="ChEBI" id="CHEBI:15377"/>
        <dbReference type="ChEBI" id="CHEBI:15378"/>
        <dbReference type="ChEBI" id="CHEBI:15379"/>
        <dbReference type="ChEBI" id="CHEBI:57783"/>
        <dbReference type="ChEBI" id="CHEBI:58349"/>
        <dbReference type="ChEBI" id="CHEBI:89828"/>
        <dbReference type="ChEBI" id="CHEBI:89891"/>
    </reaction>
    <physiologicalReaction direction="left-to-right" evidence="21">
        <dbReference type="Rhea" id="RHEA:54849"/>
    </physiologicalReaction>
</comment>
<organism evidence="36">
    <name type="scientific">Pardosa pseudoannulata</name>
    <dbReference type="NCBI Taxonomy" id="330961"/>
    <lineage>
        <taxon>Eukaryota</taxon>
        <taxon>Metazoa</taxon>
        <taxon>Ecdysozoa</taxon>
        <taxon>Arthropoda</taxon>
        <taxon>Chelicerata</taxon>
        <taxon>Arachnida</taxon>
        <taxon>Araneae</taxon>
        <taxon>Araneomorphae</taxon>
        <taxon>Entelegynae</taxon>
        <taxon>Lycosoidea</taxon>
        <taxon>Lycosidae</taxon>
        <taxon>Pardosa</taxon>
    </lineage>
</organism>
<evidence type="ECO:0000256" key="2">
    <source>
        <dbReference type="ARBA" id="ARBA00004389"/>
    </source>
</evidence>
<comment type="function">
    <text evidence="18">Acts as a Baeyer-Villiger monooxygenase on a broad range of substrates. Catalyzes the insertion of an oxygen atom into a carbon-carbon bond adjacent to a carbonyl, which converts ketones to esters. Active on diverse carbonyl compounds, whereas soft nucleophiles are mostly non- or poorly reactive. In contrast with other forms of FMO it is non- or poorly active on 'classical' substrates such as drugs, pesticides, and dietary components containing soft nucleophilic heteroatoms. Able to oxidize drug molecules bearing a carbonyl group on an aliphatic chain, such as nabumetone and pentoxifylline. Also, in the absence of substrates, shows slow but yet significant NADPH oxidase activity. Acts as a positive modulator of cholesterol biosynthesis as well as glucose homeostasis, promoting metabolic aging via pleiotropic effects.</text>
</comment>
<keyword evidence="5" id="KW-0488">Methylation</keyword>
<comment type="catalytic activity">
    <reaction evidence="24">
        <text>NADPH + O2 + H(+) = H2O2 + NADP(+)</text>
        <dbReference type="Rhea" id="RHEA:11260"/>
        <dbReference type="ChEBI" id="CHEBI:15378"/>
        <dbReference type="ChEBI" id="CHEBI:15379"/>
        <dbReference type="ChEBI" id="CHEBI:16240"/>
        <dbReference type="ChEBI" id="CHEBI:57783"/>
        <dbReference type="ChEBI" id="CHEBI:58349"/>
        <dbReference type="EC" id="1.6.3.1"/>
    </reaction>
    <physiologicalReaction direction="left-to-right" evidence="24">
        <dbReference type="Rhea" id="RHEA:11261"/>
    </physiologicalReaction>
</comment>
<feature type="transmembrane region" description="Helical" evidence="35">
    <location>
        <begin position="514"/>
        <end position="534"/>
    </location>
</feature>
<comment type="cofactor">
    <cofactor evidence="1 33 34">
        <name>FAD</name>
        <dbReference type="ChEBI" id="CHEBI:57692"/>
    </cofactor>
</comment>
<evidence type="ECO:0000256" key="32">
    <source>
        <dbReference type="ARBA" id="ARBA00049475"/>
    </source>
</evidence>
<comment type="catalytic activity">
    <reaction evidence="26">
        <text>hypotaurine + NADPH + O2 + H(+) = taurine + NADP(+) + H2O</text>
        <dbReference type="Rhea" id="RHEA:69819"/>
        <dbReference type="ChEBI" id="CHEBI:15377"/>
        <dbReference type="ChEBI" id="CHEBI:15378"/>
        <dbReference type="ChEBI" id="CHEBI:15379"/>
        <dbReference type="ChEBI" id="CHEBI:57783"/>
        <dbReference type="ChEBI" id="CHEBI:57853"/>
        <dbReference type="ChEBI" id="CHEBI:58349"/>
        <dbReference type="ChEBI" id="CHEBI:507393"/>
        <dbReference type="EC" id="1.14.13.8"/>
    </reaction>
    <physiologicalReaction direction="left-to-right" evidence="26">
        <dbReference type="Rhea" id="RHEA:69820"/>
    </physiologicalReaction>
</comment>
<evidence type="ECO:0000256" key="15">
    <source>
        <dbReference type="ARBA" id="ARBA00023033"/>
    </source>
</evidence>
<dbReference type="InterPro" id="IPR000960">
    <property type="entry name" value="Flavin_mOase"/>
</dbReference>
<comment type="catalytic activity">
    <reaction evidence="22">
        <text>heptan-2-one + NADPH + O2 + H(+) = pentyl acetate + NADP(+) + H2O</text>
        <dbReference type="Rhea" id="RHEA:54836"/>
        <dbReference type="ChEBI" id="CHEBI:5672"/>
        <dbReference type="ChEBI" id="CHEBI:15377"/>
        <dbReference type="ChEBI" id="CHEBI:15378"/>
        <dbReference type="ChEBI" id="CHEBI:15379"/>
        <dbReference type="ChEBI" id="CHEBI:57783"/>
        <dbReference type="ChEBI" id="CHEBI:58349"/>
        <dbReference type="ChEBI" id="CHEBI:87362"/>
    </reaction>
    <physiologicalReaction direction="left-to-right" evidence="22">
        <dbReference type="Rhea" id="RHEA:54837"/>
    </physiologicalReaction>
</comment>
<comment type="catalytic activity">
    <reaction evidence="30">
        <text>heptan-4-one + NADPH + O2 + H(+) = propyl butanoate + NADP(+) + H2O</text>
        <dbReference type="Rhea" id="RHEA:54852"/>
        <dbReference type="ChEBI" id="CHEBI:15377"/>
        <dbReference type="ChEBI" id="CHEBI:15378"/>
        <dbReference type="ChEBI" id="CHEBI:15379"/>
        <dbReference type="ChEBI" id="CHEBI:57783"/>
        <dbReference type="ChEBI" id="CHEBI:58349"/>
        <dbReference type="ChEBI" id="CHEBI:89484"/>
        <dbReference type="ChEBI" id="CHEBI:89719"/>
    </reaction>
    <physiologicalReaction direction="left-to-right" evidence="30">
        <dbReference type="Rhea" id="RHEA:54853"/>
    </physiologicalReaction>
</comment>
<comment type="catalytic activity">
    <reaction evidence="28">
        <text>octan-3-one + NADPH + O2 + H(+) = ethyl hexanoate + NADP(+) + H2O</text>
        <dbReference type="Rhea" id="RHEA:54856"/>
        <dbReference type="ChEBI" id="CHEBI:15377"/>
        <dbReference type="ChEBI" id="CHEBI:15378"/>
        <dbReference type="ChEBI" id="CHEBI:15379"/>
        <dbReference type="ChEBI" id="CHEBI:57783"/>
        <dbReference type="ChEBI" id="CHEBI:58349"/>
        <dbReference type="ChEBI" id="CHEBI:80946"/>
        <dbReference type="ChEBI" id="CHEBI:86055"/>
    </reaction>
    <physiologicalReaction direction="left-to-right" evidence="28">
        <dbReference type="Rhea" id="RHEA:54857"/>
    </physiologicalReaction>
</comment>
<dbReference type="GO" id="GO:0050660">
    <property type="term" value="F:flavin adenine dinucleotide binding"/>
    <property type="evidence" value="ECO:0007669"/>
    <property type="project" value="InterPro"/>
</dbReference>
<name>A0A223PJU3_9ARAC</name>
<evidence type="ECO:0000256" key="16">
    <source>
        <dbReference type="ARBA" id="ARBA00023098"/>
    </source>
</evidence>
<evidence type="ECO:0000256" key="4">
    <source>
        <dbReference type="ARBA" id="ARBA00009183"/>
    </source>
</evidence>
<keyword evidence="16" id="KW-0443">Lipid metabolism</keyword>
<evidence type="ECO:0000256" key="6">
    <source>
        <dbReference type="ARBA" id="ARBA00022553"/>
    </source>
</evidence>
<dbReference type="GO" id="GO:0004499">
    <property type="term" value="F:N,N-dimethylaniline monooxygenase activity"/>
    <property type="evidence" value="ECO:0007669"/>
    <property type="project" value="UniProtKB-UniRule"/>
</dbReference>
<dbReference type="Pfam" id="PF00743">
    <property type="entry name" value="FMO-like"/>
    <property type="match status" value="1"/>
</dbReference>
<sequence length="536" mass="61769">MKRVAIIGAGSAGLAAMKACKEDGISYVCFERSGRVAGLWNYREEDVDGMACVMKTTVINSSKEMSAFSDFPPPKEFPNYMHNRMMCKYFHMYAEKFGLLDSIRYYQEVTKVEQAPDYDETGRWILTAQNTNDKTITEETFDGVMVCTGHHGYPHIPKFQGQEDFKGKFIHTHSIKVPDAFKDQKVLIIGVGNSGLDASVDISNVAKQVYLSTRRGTWIMFRLGAYGLPVDTQLLTRMFDFMKDCFGWSIANSYVERYLDSKFNHEIFNLRPKHRYNAQHLAINDHLPNKIASGTVIVKGDIDRFEEKGVVFKGDENVTKIDSVVLATGYKIKYPFLSDKVMDTTNNRAELYKLMFPPHLKHPTLAIIGLIQPFGSLFPIFEIQSRWYAQLMNGKVKLPKIEDRMIEVKKRRAEMAKRYVGTQRHTVQVDYIAYMDEISQEFGARPNVWKMAVNDPLLFLHCFFGPCTPYQYRLEGPHAWPEARRTILTTKERIIKPLDTRHGKLSGDYVRKYLVIWFISFLLLCASLILIYIFRL</sequence>
<evidence type="ECO:0000256" key="11">
    <source>
        <dbReference type="ARBA" id="ARBA00022848"/>
    </source>
</evidence>
<dbReference type="PRINTS" id="PR00370">
    <property type="entry name" value="FMOXYGENASE"/>
</dbReference>
<evidence type="ECO:0000256" key="20">
    <source>
        <dbReference type="ARBA" id="ARBA00047338"/>
    </source>
</evidence>
<reference evidence="36" key="1">
    <citation type="submission" date="2017-02" db="EMBL/GenBank/DDBJ databases">
        <authorList>
            <person name="Peterson S.W."/>
        </authorList>
    </citation>
    <scope>NUCLEOTIDE SEQUENCE</scope>
</reference>
<dbReference type="InterPro" id="IPR002257">
    <property type="entry name" value="Flavin_mOase_5"/>
</dbReference>
<keyword evidence="7 33" id="KW-0285">Flavoprotein</keyword>
<evidence type="ECO:0000256" key="14">
    <source>
        <dbReference type="ARBA" id="ARBA00023002"/>
    </source>
</evidence>
<dbReference type="FunFam" id="3.50.50.60:FF:000159">
    <property type="entry name" value="Dimethylaniline monooxygenase [N-oxide-forming]"/>
    <property type="match status" value="1"/>
</dbReference>
<evidence type="ECO:0000256" key="1">
    <source>
        <dbReference type="ARBA" id="ARBA00001974"/>
    </source>
</evidence>
<accession>A0A223PJU3</accession>
<comment type="catalytic activity">
    <reaction evidence="23">
        <text>sulcatone + NADPH + O2 + H(+) = 4-methylpent-3-en-1-yl acetate + NADP(+) + H2O</text>
        <dbReference type="Rhea" id="RHEA:54864"/>
        <dbReference type="ChEBI" id="CHEBI:15377"/>
        <dbReference type="ChEBI" id="CHEBI:15378"/>
        <dbReference type="ChEBI" id="CHEBI:15379"/>
        <dbReference type="ChEBI" id="CHEBI:16310"/>
        <dbReference type="ChEBI" id="CHEBI:57783"/>
        <dbReference type="ChEBI" id="CHEBI:58349"/>
        <dbReference type="ChEBI" id="CHEBI:138373"/>
    </reaction>
    <physiologicalReaction direction="left-to-right" evidence="23">
        <dbReference type="Rhea" id="RHEA:54865"/>
    </physiologicalReaction>
</comment>
<comment type="catalytic activity">
    <reaction evidence="20">
        <text>hypotaurine + NADH + O2 + H(+) = taurine + NAD(+) + H2O</text>
        <dbReference type="Rhea" id="RHEA:74111"/>
        <dbReference type="ChEBI" id="CHEBI:15377"/>
        <dbReference type="ChEBI" id="CHEBI:15378"/>
        <dbReference type="ChEBI" id="CHEBI:15379"/>
        <dbReference type="ChEBI" id="CHEBI:57540"/>
        <dbReference type="ChEBI" id="CHEBI:57853"/>
        <dbReference type="ChEBI" id="CHEBI:57945"/>
        <dbReference type="ChEBI" id="CHEBI:507393"/>
        <dbReference type="EC" id="1.14.13.8"/>
    </reaction>
    <physiologicalReaction direction="left-to-right" evidence="20">
        <dbReference type="Rhea" id="RHEA:74112"/>
    </physiologicalReaction>
</comment>
<dbReference type="SUPFAM" id="SSF51905">
    <property type="entry name" value="FAD/NAD(P)-binding domain"/>
    <property type="match status" value="2"/>
</dbReference>
<evidence type="ECO:0000256" key="18">
    <source>
        <dbReference type="ARBA" id="ARBA00045722"/>
    </source>
</evidence>
<proteinExistence type="evidence at transcript level"/>
<keyword evidence="17 33" id="KW-0472">Membrane</keyword>
<dbReference type="InterPro" id="IPR050346">
    <property type="entry name" value="FMO-like"/>
</dbReference>
<dbReference type="EMBL" id="KY581670">
    <property type="protein sequence ID" value="ASU44941.1"/>
    <property type="molecule type" value="mRNA"/>
</dbReference>
<dbReference type="GO" id="GO:0006629">
    <property type="term" value="P:lipid metabolic process"/>
    <property type="evidence" value="ECO:0007669"/>
    <property type="project" value="UniProtKB-KW"/>
</dbReference>
<evidence type="ECO:0000256" key="9">
    <source>
        <dbReference type="ARBA" id="ARBA00022824"/>
    </source>
</evidence>
<dbReference type="GO" id="GO:0016174">
    <property type="term" value="F:NAD(P)H oxidase H2O2-forming activity"/>
    <property type="evidence" value="ECO:0007669"/>
    <property type="project" value="UniProtKB-EC"/>
</dbReference>
<dbReference type="PIRSF" id="PIRSF000332">
    <property type="entry name" value="FMO"/>
    <property type="match status" value="1"/>
</dbReference>
<evidence type="ECO:0000256" key="21">
    <source>
        <dbReference type="ARBA" id="ARBA00047426"/>
    </source>
</evidence>
<evidence type="ECO:0000256" key="24">
    <source>
        <dbReference type="ARBA" id="ARBA00047864"/>
    </source>
</evidence>
<dbReference type="GO" id="GO:0050661">
    <property type="term" value="F:NADP binding"/>
    <property type="evidence" value="ECO:0007669"/>
    <property type="project" value="InterPro"/>
</dbReference>
<keyword evidence="6" id="KW-0597">Phosphoprotein</keyword>
<comment type="catalytic activity">
    <reaction evidence="32">
        <text>octan-3-one + NADPH + O2 + H(+) = pentyl propanoate + NADP(+) + H2O</text>
        <dbReference type="Rhea" id="RHEA:54840"/>
        <dbReference type="ChEBI" id="CHEBI:15377"/>
        <dbReference type="ChEBI" id="CHEBI:15378"/>
        <dbReference type="ChEBI" id="CHEBI:15379"/>
        <dbReference type="ChEBI" id="CHEBI:57783"/>
        <dbReference type="ChEBI" id="CHEBI:58349"/>
        <dbReference type="ChEBI" id="CHEBI:80946"/>
        <dbReference type="ChEBI" id="CHEBI:87373"/>
    </reaction>
    <physiologicalReaction direction="left-to-right" evidence="32">
        <dbReference type="Rhea" id="RHEA:54841"/>
    </physiologicalReaction>
</comment>
<keyword evidence="11" id="KW-0492">Microsome</keyword>
<evidence type="ECO:0000256" key="10">
    <source>
        <dbReference type="ARBA" id="ARBA00022827"/>
    </source>
</evidence>
<dbReference type="Gene3D" id="3.50.50.60">
    <property type="entry name" value="FAD/NAD(P)-binding domain"/>
    <property type="match status" value="2"/>
</dbReference>
<evidence type="ECO:0000256" key="33">
    <source>
        <dbReference type="PIRNR" id="PIRNR000332"/>
    </source>
</evidence>
<evidence type="ECO:0000256" key="34">
    <source>
        <dbReference type="RuleBase" id="RU361177"/>
    </source>
</evidence>
<keyword evidence="13 35" id="KW-1133">Transmembrane helix</keyword>
<comment type="similarity">
    <text evidence="4 33 34">Belongs to the FMO family.</text>
</comment>
<keyword evidence="15 33" id="KW-0503">Monooxygenase</keyword>
<evidence type="ECO:0000256" key="5">
    <source>
        <dbReference type="ARBA" id="ARBA00022481"/>
    </source>
</evidence>
<dbReference type="GO" id="GO:0047822">
    <property type="term" value="F:hypotaurine monooxygenase activity"/>
    <property type="evidence" value="ECO:0007669"/>
    <property type="project" value="RHEA"/>
</dbReference>
<dbReference type="PANTHER" id="PTHR23023">
    <property type="entry name" value="DIMETHYLANILINE MONOOXYGENASE"/>
    <property type="match status" value="1"/>
</dbReference>
<evidence type="ECO:0000256" key="26">
    <source>
        <dbReference type="ARBA" id="ARBA00048041"/>
    </source>
</evidence>
<evidence type="ECO:0000256" key="29">
    <source>
        <dbReference type="ARBA" id="ARBA00048989"/>
    </source>
</evidence>
<dbReference type="InterPro" id="IPR036188">
    <property type="entry name" value="FAD/NAD-bd_sf"/>
</dbReference>
<keyword evidence="9 33" id="KW-0256">Endoplasmic reticulum</keyword>
<comment type="subcellular location">
    <subcellularLocation>
        <location evidence="2">Endoplasmic reticulum membrane</location>
        <topology evidence="2">Single-pass membrane protein</topology>
    </subcellularLocation>
    <subcellularLocation>
        <location evidence="3">Microsome membrane</location>
    </subcellularLocation>
</comment>
<evidence type="ECO:0000256" key="31">
    <source>
        <dbReference type="ARBA" id="ARBA00049443"/>
    </source>
</evidence>
<evidence type="ECO:0000256" key="12">
    <source>
        <dbReference type="ARBA" id="ARBA00022857"/>
    </source>
</evidence>
<comment type="catalytic activity">
    <reaction evidence="29">
        <text>(2E)-geranial + NADPH + O2 + H(+) = (1E)-2,6-dimethylhepta-1,5-dien-1-yl formate + NADP(+) + H2O</text>
        <dbReference type="Rhea" id="RHEA:54860"/>
        <dbReference type="ChEBI" id="CHEBI:15377"/>
        <dbReference type="ChEBI" id="CHEBI:15378"/>
        <dbReference type="ChEBI" id="CHEBI:15379"/>
        <dbReference type="ChEBI" id="CHEBI:16980"/>
        <dbReference type="ChEBI" id="CHEBI:57783"/>
        <dbReference type="ChEBI" id="CHEBI:58349"/>
        <dbReference type="ChEBI" id="CHEBI:138375"/>
    </reaction>
    <physiologicalReaction direction="left-to-right" evidence="29">
        <dbReference type="Rhea" id="RHEA:54861"/>
    </physiologicalReaction>
</comment>
<evidence type="ECO:0000256" key="7">
    <source>
        <dbReference type="ARBA" id="ARBA00022630"/>
    </source>
</evidence>
<evidence type="ECO:0000256" key="35">
    <source>
        <dbReference type="SAM" id="Phobius"/>
    </source>
</evidence>
<evidence type="ECO:0000256" key="19">
    <source>
        <dbReference type="ARBA" id="ARBA00045957"/>
    </source>
</evidence>
<evidence type="ECO:0000256" key="30">
    <source>
        <dbReference type="ARBA" id="ARBA00048990"/>
    </source>
</evidence>
<dbReference type="GO" id="GO:0005789">
    <property type="term" value="C:endoplasmic reticulum membrane"/>
    <property type="evidence" value="ECO:0007669"/>
    <property type="project" value="UniProtKB-SubCell"/>
</dbReference>
<dbReference type="EC" id="1.-.-.-" evidence="34"/>
<evidence type="ECO:0000313" key="36">
    <source>
        <dbReference type="EMBL" id="ASU44941.1"/>
    </source>
</evidence>
<dbReference type="PRINTS" id="PR01125">
    <property type="entry name" value="FMOXYGENASE5"/>
</dbReference>
<evidence type="ECO:0000256" key="13">
    <source>
        <dbReference type="ARBA" id="ARBA00022989"/>
    </source>
</evidence>
<keyword evidence="12 33" id="KW-0521">NADP</keyword>
<keyword evidence="10 33" id="KW-0274">FAD</keyword>
<evidence type="ECO:0000256" key="22">
    <source>
        <dbReference type="ARBA" id="ARBA00047574"/>
    </source>
</evidence>